<keyword evidence="7" id="KW-1185">Reference proteome</keyword>
<feature type="region of interest" description="Disordered" evidence="3">
    <location>
        <begin position="156"/>
        <end position="218"/>
    </location>
</feature>
<dbReference type="EMBL" id="JBJKFK010002508">
    <property type="protein sequence ID" value="KAL3311001.1"/>
    <property type="molecule type" value="Genomic_DNA"/>
</dbReference>
<dbReference type="PROSITE" id="PS50001">
    <property type="entry name" value="SH2"/>
    <property type="match status" value="1"/>
</dbReference>
<evidence type="ECO:0000313" key="7">
    <source>
        <dbReference type="Proteomes" id="UP001626550"/>
    </source>
</evidence>
<dbReference type="Pfam" id="PF00640">
    <property type="entry name" value="PID"/>
    <property type="match status" value="1"/>
</dbReference>
<dbReference type="InterPro" id="IPR036860">
    <property type="entry name" value="SH2_dom_sf"/>
</dbReference>
<proteinExistence type="predicted"/>
<evidence type="ECO:0000256" key="2">
    <source>
        <dbReference type="PROSITE-ProRule" id="PRU00191"/>
    </source>
</evidence>
<dbReference type="Gene3D" id="3.30.505.10">
    <property type="entry name" value="SH2 domain"/>
    <property type="match status" value="1"/>
</dbReference>
<evidence type="ECO:0000256" key="1">
    <source>
        <dbReference type="ARBA" id="ARBA00022999"/>
    </source>
</evidence>
<dbReference type="CDD" id="cd13157">
    <property type="entry name" value="PTB_tensin-related"/>
    <property type="match status" value="1"/>
</dbReference>
<evidence type="ECO:0000313" key="6">
    <source>
        <dbReference type="EMBL" id="KAL3311001.1"/>
    </source>
</evidence>
<feature type="compositionally biased region" description="Basic and acidic residues" evidence="3">
    <location>
        <begin position="174"/>
        <end position="187"/>
    </location>
</feature>
<protein>
    <submittedName>
        <fullName evidence="6">SH2 domain containing 5</fullName>
    </submittedName>
</protein>
<evidence type="ECO:0000259" key="4">
    <source>
        <dbReference type="PROSITE" id="PS01179"/>
    </source>
</evidence>
<keyword evidence="1 2" id="KW-0727">SH2 domain</keyword>
<dbReference type="InterPro" id="IPR006020">
    <property type="entry name" value="PTB/PI_dom"/>
</dbReference>
<dbReference type="SMART" id="SM00252">
    <property type="entry name" value="SH2"/>
    <property type="match status" value="1"/>
</dbReference>
<evidence type="ECO:0000256" key="3">
    <source>
        <dbReference type="SAM" id="MobiDB-lite"/>
    </source>
</evidence>
<evidence type="ECO:0000259" key="5">
    <source>
        <dbReference type="PROSITE" id="PS50001"/>
    </source>
</evidence>
<accession>A0ABD2PYR6</accession>
<dbReference type="Gene3D" id="2.30.29.30">
    <property type="entry name" value="Pleckstrin-homology domain (PH domain)/Phosphotyrosine-binding domain (PTB)"/>
    <property type="match status" value="1"/>
</dbReference>
<dbReference type="Pfam" id="PF00017">
    <property type="entry name" value="SH2"/>
    <property type="match status" value="1"/>
</dbReference>
<dbReference type="AlphaFoldDB" id="A0ABD2PYR6"/>
<comment type="caution">
    <text evidence="6">The sequence shown here is derived from an EMBL/GenBank/DDBJ whole genome shotgun (WGS) entry which is preliminary data.</text>
</comment>
<organism evidence="6 7">
    <name type="scientific">Cichlidogyrus casuarinus</name>
    <dbReference type="NCBI Taxonomy" id="1844966"/>
    <lineage>
        <taxon>Eukaryota</taxon>
        <taxon>Metazoa</taxon>
        <taxon>Spiralia</taxon>
        <taxon>Lophotrochozoa</taxon>
        <taxon>Platyhelminthes</taxon>
        <taxon>Monogenea</taxon>
        <taxon>Monopisthocotylea</taxon>
        <taxon>Dactylogyridea</taxon>
        <taxon>Ancyrocephalidae</taxon>
        <taxon>Cichlidogyrus</taxon>
    </lineage>
</organism>
<dbReference type="SUPFAM" id="SSF50729">
    <property type="entry name" value="PH domain-like"/>
    <property type="match status" value="1"/>
</dbReference>
<name>A0ABD2PYR6_9PLAT</name>
<gene>
    <name evidence="6" type="primary">SH2D5</name>
    <name evidence="6" type="ORF">Ciccas_010425</name>
</gene>
<dbReference type="InterPro" id="IPR000980">
    <property type="entry name" value="SH2"/>
</dbReference>
<feature type="domain" description="SH2" evidence="5">
    <location>
        <begin position="263"/>
        <end position="380"/>
    </location>
</feature>
<dbReference type="SMART" id="SM00462">
    <property type="entry name" value="PTB"/>
    <property type="match status" value="1"/>
</dbReference>
<sequence>MSNEGNSTYDERLSSFPESMKKVAQYIGSFHVSGSDHRLRAESVRKQLEAARDNFIQSKPIMLIISLNGIKVCSADGNELYMAHALRRISYATCDPEYRQFAFLAREPRHQPSSQYCHAFVTSSSPEAEELNAILGEAFRLAYYLQQQQQDSLLQTTNTDAPNGAKVANFSPKKSLDRPASDKHPEPDSTNSENLSPASSSFYNVANSNNKDSKQTLCNDSLRSTNEASKKRDSSPVYSIPPEEYSNPLICSQEAQELEQSLWFQPNFTREQALSFLSEQRTGGFVVRESKSHANCYALSIRVPIDACSTTGRRILGGDAIQGNSTDPYSHFRVVHFLIQRSASGVKLKGVDKQWPGLPNMILHLTVLQENLPHPLVLPETSPLNDINPSFEEPHSPKKQPQDVAQVSLIHSPNQKDYRCLHDLNGLMTELNIQQARIGAITIKESAH</sequence>
<feature type="domain" description="PID" evidence="4">
    <location>
        <begin position="24"/>
        <end position="143"/>
    </location>
</feature>
<dbReference type="InterPro" id="IPR011993">
    <property type="entry name" value="PH-like_dom_sf"/>
</dbReference>
<dbReference type="Proteomes" id="UP001626550">
    <property type="component" value="Unassembled WGS sequence"/>
</dbReference>
<dbReference type="PROSITE" id="PS01179">
    <property type="entry name" value="PID"/>
    <property type="match status" value="1"/>
</dbReference>
<dbReference type="SUPFAM" id="SSF55550">
    <property type="entry name" value="SH2 domain"/>
    <property type="match status" value="1"/>
</dbReference>
<dbReference type="PANTHER" id="PTHR15832">
    <property type="entry name" value="SHC (SRC HOMOLOGY DOMAIN C-TERMINAL) ADAPTOR HOMOLOG"/>
    <property type="match status" value="1"/>
</dbReference>
<dbReference type="PANTHER" id="PTHR15832:SF2">
    <property type="entry name" value="SH2 DOMAIN-CONTAINING PROTEIN"/>
    <property type="match status" value="1"/>
</dbReference>
<feature type="compositionally biased region" description="Polar residues" evidence="3">
    <location>
        <begin position="188"/>
        <end position="218"/>
    </location>
</feature>
<reference evidence="6 7" key="1">
    <citation type="submission" date="2024-11" db="EMBL/GenBank/DDBJ databases">
        <title>Adaptive evolution of stress response genes in parasites aligns with host niche diversity.</title>
        <authorList>
            <person name="Hahn C."/>
            <person name="Resl P."/>
        </authorList>
    </citation>
    <scope>NUCLEOTIDE SEQUENCE [LARGE SCALE GENOMIC DNA]</scope>
    <source>
        <strain evidence="6">EGGRZ-B1_66</strain>
        <tissue evidence="6">Body</tissue>
    </source>
</reference>